<name>A0ABZ0M469_9ACTN</name>
<proteinExistence type="predicted"/>
<dbReference type="RefSeq" id="WP_318109238.1">
    <property type="nucleotide sequence ID" value="NZ_CP137573.1"/>
</dbReference>
<keyword evidence="2" id="KW-1185">Reference proteome</keyword>
<protein>
    <submittedName>
        <fullName evidence="1">Uncharacterized protein</fullName>
    </submittedName>
</protein>
<dbReference type="Gene3D" id="1.25.10.10">
    <property type="entry name" value="Leucine-rich Repeat Variant"/>
    <property type="match status" value="1"/>
</dbReference>
<evidence type="ECO:0000313" key="1">
    <source>
        <dbReference type="EMBL" id="WOX26285.1"/>
    </source>
</evidence>
<sequence length="339" mass="36515">MDRELSAEELVPLLGDADDKVRRRAVRAFRDAGDAAVPVLLRVRRAPATGPRVRATALEALAGAVGPAALDESDREALRRLTRIRRIDEAPEPMHVCGSWFAVPTADRGAVLDAFDLAGAEPVTLRTGAGAWTHDLHDWGRQGDHLKCARVFVSPVLDGWTLVFGKRSEDAHALRDAPEGDHETVRRRVVEERCAELGRRFGRAQWYGMSCGDGWTAWCVAEGAEVVRYYDAFGVDAAGDPGPRHPAEAGFRLPHEPSGLPLGAFDGLDLSDAHAALARVRRIMAEHGISEQCAATDIAERLSVSPAALGPHTRIEGQGVLALTACGREHGHPPGALPF</sequence>
<reference evidence="1 2" key="1">
    <citation type="submission" date="2023-10" db="EMBL/GenBank/DDBJ databases">
        <title>The genome sequence of Streptomyces sp. HUAS YS2.</title>
        <authorList>
            <person name="Mo P."/>
        </authorList>
    </citation>
    <scope>NUCLEOTIDE SEQUENCE [LARGE SCALE GENOMIC DNA]</scope>
    <source>
        <strain evidence="1 2">HUAS YS2</strain>
    </source>
</reference>
<organism evidence="1 2">
    <name type="scientific">Streptomyces solicathayae</name>
    <dbReference type="NCBI Taxonomy" id="3081768"/>
    <lineage>
        <taxon>Bacteria</taxon>
        <taxon>Bacillati</taxon>
        <taxon>Actinomycetota</taxon>
        <taxon>Actinomycetes</taxon>
        <taxon>Kitasatosporales</taxon>
        <taxon>Streptomycetaceae</taxon>
        <taxon>Streptomyces</taxon>
    </lineage>
</organism>
<dbReference type="InterPro" id="IPR011989">
    <property type="entry name" value="ARM-like"/>
</dbReference>
<dbReference type="EMBL" id="CP137573">
    <property type="protein sequence ID" value="WOX26285.1"/>
    <property type="molecule type" value="Genomic_DNA"/>
</dbReference>
<evidence type="ECO:0000313" key="2">
    <source>
        <dbReference type="Proteomes" id="UP001301731"/>
    </source>
</evidence>
<gene>
    <name evidence="1" type="ORF">R2D22_34850</name>
</gene>
<accession>A0ABZ0M469</accession>
<dbReference type="Proteomes" id="UP001301731">
    <property type="component" value="Chromosome"/>
</dbReference>